<dbReference type="SUPFAM" id="SSF48264">
    <property type="entry name" value="Cytochrome P450"/>
    <property type="match status" value="1"/>
</dbReference>
<keyword evidence="8" id="KW-0492">Microsome</keyword>
<keyword evidence="5 13" id="KW-0349">Heme</keyword>
<reference evidence="16" key="1">
    <citation type="submission" date="2016-07" db="EMBL/GenBank/DDBJ databases">
        <title>Olfactory-related genes from the wheat stem sawfly, an agronomic pest and primitive hymenopteran.</title>
        <authorList>
            <person name="Gress J.C."/>
            <person name="Carey C.C."/>
            <person name="Dykgreve T.A."/>
            <person name="Walden K.O."/>
            <person name="Robertson H.M."/>
            <person name="Mazurie A."/>
            <person name="Wanner K.W."/>
        </authorList>
    </citation>
    <scope>NUCLEOTIDE SEQUENCE</scope>
</reference>
<evidence type="ECO:0000256" key="6">
    <source>
        <dbReference type="ARBA" id="ARBA00022723"/>
    </source>
</evidence>
<dbReference type="EMBL" id="KX609539">
    <property type="protein sequence ID" value="ARN17946.1"/>
    <property type="molecule type" value="mRNA"/>
</dbReference>
<dbReference type="Gene3D" id="1.10.630.10">
    <property type="entry name" value="Cytochrome P450"/>
    <property type="match status" value="1"/>
</dbReference>
<dbReference type="InterPro" id="IPR001128">
    <property type="entry name" value="Cyt_P450"/>
</dbReference>
<evidence type="ECO:0000256" key="11">
    <source>
        <dbReference type="ARBA" id="ARBA00023033"/>
    </source>
</evidence>
<keyword evidence="7" id="KW-0256">Endoplasmic reticulum</keyword>
<dbReference type="InterPro" id="IPR002401">
    <property type="entry name" value="Cyt_P450_E_grp-I"/>
</dbReference>
<evidence type="ECO:0000256" key="7">
    <source>
        <dbReference type="ARBA" id="ARBA00022824"/>
    </source>
</evidence>
<comment type="cofactor">
    <cofactor evidence="1 13">
        <name>heme</name>
        <dbReference type="ChEBI" id="CHEBI:30413"/>
    </cofactor>
</comment>
<evidence type="ECO:0000256" key="4">
    <source>
        <dbReference type="ARBA" id="ARBA00010617"/>
    </source>
</evidence>
<comment type="similarity">
    <text evidence="4 14">Belongs to the cytochrome P450 family.</text>
</comment>
<keyword evidence="10 13" id="KW-0408">Iron</keyword>
<feature type="transmembrane region" description="Helical" evidence="15">
    <location>
        <begin position="6"/>
        <end position="27"/>
    </location>
</feature>
<dbReference type="GO" id="GO:0004497">
    <property type="term" value="F:monooxygenase activity"/>
    <property type="evidence" value="ECO:0007669"/>
    <property type="project" value="UniProtKB-KW"/>
</dbReference>
<dbReference type="PRINTS" id="PR00463">
    <property type="entry name" value="EP450I"/>
</dbReference>
<dbReference type="PANTHER" id="PTHR24292">
    <property type="entry name" value="CYTOCHROME P450"/>
    <property type="match status" value="1"/>
</dbReference>
<dbReference type="GO" id="GO:0005789">
    <property type="term" value="C:endoplasmic reticulum membrane"/>
    <property type="evidence" value="ECO:0007669"/>
    <property type="project" value="UniProtKB-SubCell"/>
</dbReference>
<dbReference type="InterPro" id="IPR036396">
    <property type="entry name" value="Cyt_P450_sf"/>
</dbReference>
<dbReference type="CDD" id="cd11056">
    <property type="entry name" value="CYP6-like"/>
    <property type="match status" value="1"/>
</dbReference>
<proteinExistence type="evidence at transcript level"/>
<dbReference type="FunFam" id="1.10.630.10:FF:000042">
    <property type="entry name" value="Cytochrome P450"/>
    <property type="match status" value="1"/>
</dbReference>
<evidence type="ECO:0000256" key="1">
    <source>
        <dbReference type="ARBA" id="ARBA00001971"/>
    </source>
</evidence>
<sequence>MGALTGHWIGDGLVLMFSIAAVFYLYMTRKFNYWKKRGVLEFKPVPFLGNFGECLFFRKSALDFIKDYYNNSKGLKYMGFYILDQPFLMLRDPELIKHILVKDFNYFHDRYTSTGKKDILGNANLFTIKNPAWRFLRGKLTPFFTSGKMKKMFELMLAVNKDLDTYLESLDIDSKGREMEMKELCAMYTTDLIGVTAYGLRVNSLNNPDAEFRACGRQIFNFNWRRGMELACTFFAPKIVDLFGFKFFSKESTEFLRRAFWDTIDERVKSGVKRNDLIDLLIDLREQTKNGENKEFRFDGDNLVAQAAIFFTGGFETSSSAMSFSLYELALQPEIQRKLRVEILEALEDKNGELTYDMVANLPYLNMVVSETLRKYPPLPFLDRETNMDYKLPGTDLIVEKGTPVYIPLQGLHYDPQYFPDPEKFDPERFSEENKKNIPPCVYMPFGEGPHICIGLRFGLLQTKLGLIKILSKYEISACDKTNVPIVFNKKALVIAAEGGITLKIKKLMKVPG</sequence>
<dbReference type="PANTHER" id="PTHR24292:SF45">
    <property type="entry name" value="CYTOCHROME P450 6G1-RELATED"/>
    <property type="match status" value="1"/>
</dbReference>
<dbReference type="GO" id="GO:0020037">
    <property type="term" value="F:heme binding"/>
    <property type="evidence" value="ECO:0007669"/>
    <property type="project" value="InterPro"/>
</dbReference>
<feature type="binding site" description="axial binding residue" evidence="13">
    <location>
        <position position="453"/>
    </location>
    <ligand>
        <name>heme</name>
        <dbReference type="ChEBI" id="CHEBI:30413"/>
    </ligand>
    <ligandPart>
        <name>Fe</name>
        <dbReference type="ChEBI" id="CHEBI:18248"/>
    </ligandPart>
</feature>
<evidence type="ECO:0000313" key="16">
    <source>
        <dbReference type="EMBL" id="ARN17946.1"/>
    </source>
</evidence>
<evidence type="ECO:0000256" key="9">
    <source>
        <dbReference type="ARBA" id="ARBA00023002"/>
    </source>
</evidence>
<evidence type="ECO:0000256" key="12">
    <source>
        <dbReference type="ARBA" id="ARBA00023136"/>
    </source>
</evidence>
<evidence type="ECO:0000256" key="2">
    <source>
        <dbReference type="ARBA" id="ARBA00004174"/>
    </source>
</evidence>
<dbReference type="GO" id="GO:0005506">
    <property type="term" value="F:iron ion binding"/>
    <property type="evidence" value="ECO:0007669"/>
    <property type="project" value="InterPro"/>
</dbReference>
<evidence type="ECO:0000256" key="3">
    <source>
        <dbReference type="ARBA" id="ARBA00004406"/>
    </source>
</evidence>
<keyword evidence="6 13" id="KW-0479">Metal-binding</keyword>
<name>A0A1W6L1S3_CEPCN</name>
<dbReference type="InterPro" id="IPR050476">
    <property type="entry name" value="Insect_CytP450_Detox"/>
</dbReference>
<dbReference type="GO" id="GO:0016705">
    <property type="term" value="F:oxidoreductase activity, acting on paired donors, with incorporation or reduction of molecular oxygen"/>
    <property type="evidence" value="ECO:0007669"/>
    <property type="project" value="InterPro"/>
</dbReference>
<comment type="subcellular location">
    <subcellularLocation>
        <location evidence="3">Endoplasmic reticulum membrane</location>
        <topology evidence="3">Peripheral membrane protein</topology>
    </subcellularLocation>
    <subcellularLocation>
        <location evidence="2">Microsome membrane</location>
        <topology evidence="2">Peripheral membrane protein</topology>
    </subcellularLocation>
</comment>
<keyword evidence="15" id="KW-1133">Transmembrane helix</keyword>
<dbReference type="PROSITE" id="PS00086">
    <property type="entry name" value="CYTOCHROME_P450"/>
    <property type="match status" value="1"/>
</dbReference>
<gene>
    <name evidence="16" type="primary">P450-23</name>
</gene>
<protein>
    <submittedName>
        <fullName evidence="16">Cytochrome P450-23</fullName>
    </submittedName>
</protein>
<dbReference type="Pfam" id="PF00067">
    <property type="entry name" value="p450"/>
    <property type="match status" value="1"/>
</dbReference>
<evidence type="ECO:0000256" key="14">
    <source>
        <dbReference type="RuleBase" id="RU000461"/>
    </source>
</evidence>
<keyword evidence="15" id="KW-0812">Transmembrane</keyword>
<keyword evidence="9 14" id="KW-0560">Oxidoreductase</keyword>
<keyword evidence="12 15" id="KW-0472">Membrane</keyword>
<organism evidence="16">
    <name type="scientific">Cephus cinctus</name>
    <name type="common">Wheat stem sawfly</name>
    <dbReference type="NCBI Taxonomy" id="211228"/>
    <lineage>
        <taxon>Eukaryota</taxon>
        <taxon>Metazoa</taxon>
        <taxon>Ecdysozoa</taxon>
        <taxon>Arthropoda</taxon>
        <taxon>Hexapoda</taxon>
        <taxon>Insecta</taxon>
        <taxon>Pterygota</taxon>
        <taxon>Neoptera</taxon>
        <taxon>Endopterygota</taxon>
        <taxon>Hymenoptera</taxon>
        <taxon>Cephoidea</taxon>
        <taxon>Cephidae</taxon>
        <taxon>Cephus</taxon>
    </lineage>
</organism>
<dbReference type="InterPro" id="IPR017972">
    <property type="entry name" value="Cyt_P450_CS"/>
</dbReference>
<dbReference type="PRINTS" id="PR00385">
    <property type="entry name" value="P450"/>
</dbReference>
<accession>A0A1W6L1S3</accession>
<evidence type="ECO:0000256" key="8">
    <source>
        <dbReference type="ARBA" id="ARBA00022848"/>
    </source>
</evidence>
<evidence type="ECO:0000256" key="5">
    <source>
        <dbReference type="ARBA" id="ARBA00022617"/>
    </source>
</evidence>
<evidence type="ECO:0000256" key="10">
    <source>
        <dbReference type="ARBA" id="ARBA00023004"/>
    </source>
</evidence>
<dbReference type="AlphaFoldDB" id="A0A1W6L1S3"/>
<evidence type="ECO:0000256" key="13">
    <source>
        <dbReference type="PIRSR" id="PIRSR602401-1"/>
    </source>
</evidence>
<evidence type="ECO:0000256" key="15">
    <source>
        <dbReference type="SAM" id="Phobius"/>
    </source>
</evidence>
<keyword evidence="11 14" id="KW-0503">Monooxygenase</keyword>